<dbReference type="AlphaFoldDB" id="A0A0M0HPJ3"/>
<gene>
    <name evidence="10" type="ORF">AKJ17_09510</name>
</gene>
<feature type="transmembrane region" description="Helical" evidence="9">
    <location>
        <begin position="147"/>
        <end position="164"/>
    </location>
</feature>
<keyword evidence="3" id="KW-1003">Cell membrane</keyword>
<feature type="transmembrane region" description="Helical" evidence="9">
    <location>
        <begin position="326"/>
        <end position="347"/>
    </location>
</feature>
<organism evidence="10 11">
    <name type="scientific">Vibrio nereis</name>
    <dbReference type="NCBI Taxonomy" id="693"/>
    <lineage>
        <taxon>Bacteria</taxon>
        <taxon>Pseudomonadati</taxon>
        <taxon>Pseudomonadota</taxon>
        <taxon>Gammaproteobacteria</taxon>
        <taxon>Vibrionales</taxon>
        <taxon>Vibrionaceae</taxon>
        <taxon>Vibrio</taxon>
    </lineage>
</organism>
<dbReference type="Gene3D" id="1.20.1740.10">
    <property type="entry name" value="Amino acid/polyamine transporter I"/>
    <property type="match status" value="1"/>
</dbReference>
<dbReference type="RefSeq" id="WP_053395562.1">
    <property type="nucleotide sequence ID" value="NZ_LHPJ01000007.1"/>
</dbReference>
<dbReference type="Pfam" id="PF03222">
    <property type="entry name" value="Trp_Tyr_perm"/>
    <property type="match status" value="1"/>
</dbReference>
<dbReference type="OrthoDB" id="18749at2"/>
<keyword evidence="5 9" id="KW-0812">Transmembrane</keyword>
<dbReference type="GO" id="GO:0005886">
    <property type="term" value="C:plasma membrane"/>
    <property type="evidence" value="ECO:0007669"/>
    <property type="project" value="UniProtKB-SubCell"/>
</dbReference>
<keyword evidence="11" id="KW-1185">Reference proteome</keyword>
<feature type="transmembrane region" description="Helical" evidence="9">
    <location>
        <begin position="184"/>
        <end position="206"/>
    </location>
</feature>
<dbReference type="PANTHER" id="PTHR46997">
    <property type="entry name" value="LOW AFFINITY TRYPTOPHAN PERMEASE-RELATED"/>
    <property type="match status" value="1"/>
</dbReference>
<feature type="transmembrane region" description="Helical" evidence="9">
    <location>
        <begin position="302"/>
        <end position="320"/>
    </location>
</feature>
<comment type="subcellular location">
    <subcellularLocation>
        <location evidence="1">Cell inner membrane</location>
        <topology evidence="1">Multi-pass membrane protein</topology>
    </subcellularLocation>
</comment>
<keyword evidence="6" id="KW-0029">Amino-acid transport</keyword>
<comment type="caution">
    <text evidence="10">The sequence shown here is derived from an EMBL/GenBank/DDBJ whole genome shotgun (WGS) entry which is preliminary data.</text>
</comment>
<name>A0A0M0HPJ3_VIBNE</name>
<dbReference type="PATRIC" id="fig|693.5.peg.1945"/>
<keyword evidence="7 9" id="KW-1133">Transmembrane helix</keyword>
<dbReference type="Proteomes" id="UP000037515">
    <property type="component" value="Unassembled WGS sequence"/>
</dbReference>
<keyword evidence="8 9" id="KW-0472">Membrane</keyword>
<dbReference type="InterPro" id="IPR013059">
    <property type="entry name" value="Trp_tyr_transpt"/>
</dbReference>
<evidence type="ECO:0000256" key="3">
    <source>
        <dbReference type="ARBA" id="ARBA00022475"/>
    </source>
</evidence>
<evidence type="ECO:0000256" key="4">
    <source>
        <dbReference type="ARBA" id="ARBA00022519"/>
    </source>
</evidence>
<evidence type="ECO:0000256" key="2">
    <source>
        <dbReference type="ARBA" id="ARBA00022448"/>
    </source>
</evidence>
<dbReference type="InterPro" id="IPR018227">
    <property type="entry name" value="Amino_acid_transport_2"/>
</dbReference>
<feature type="transmembrane region" description="Helical" evidence="9">
    <location>
        <begin position="265"/>
        <end position="290"/>
    </location>
</feature>
<feature type="transmembrane region" description="Helical" evidence="9">
    <location>
        <begin position="218"/>
        <end position="238"/>
    </location>
</feature>
<feature type="transmembrane region" description="Helical" evidence="9">
    <location>
        <begin position="359"/>
        <end position="380"/>
    </location>
</feature>
<dbReference type="STRING" id="693.AKJ17_09510"/>
<protein>
    <submittedName>
        <fullName evidence="10">Tyrosine transporter</fullName>
    </submittedName>
</protein>
<evidence type="ECO:0000313" key="10">
    <source>
        <dbReference type="EMBL" id="KOO03573.1"/>
    </source>
</evidence>
<dbReference type="GO" id="GO:0003333">
    <property type="term" value="P:amino acid transmembrane transport"/>
    <property type="evidence" value="ECO:0007669"/>
    <property type="project" value="InterPro"/>
</dbReference>
<feature type="transmembrane region" description="Helical" evidence="9">
    <location>
        <begin position="81"/>
        <end position="100"/>
    </location>
</feature>
<evidence type="ECO:0000256" key="9">
    <source>
        <dbReference type="SAM" id="Phobius"/>
    </source>
</evidence>
<feature type="transmembrane region" description="Helical" evidence="9">
    <location>
        <begin position="120"/>
        <end position="140"/>
    </location>
</feature>
<evidence type="ECO:0000313" key="11">
    <source>
        <dbReference type="Proteomes" id="UP000037515"/>
    </source>
</evidence>
<feature type="transmembrane region" description="Helical" evidence="9">
    <location>
        <begin position="34"/>
        <end position="55"/>
    </location>
</feature>
<dbReference type="EMBL" id="LHPJ01000007">
    <property type="protein sequence ID" value="KOO03573.1"/>
    <property type="molecule type" value="Genomic_DNA"/>
</dbReference>
<evidence type="ECO:0000256" key="7">
    <source>
        <dbReference type="ARBA" id="ARBA00022989"/>
    </source>
</evidence>
<evidence type="ECO:0000256" key="6">
    <source>
        <dbReference type="ARBA" id="ARBA00022970"/>
    </source>
</evidence>
<evidence type="ECO:0000256" key="5">
    <source>
        <dbReference type="ARBA" id="ARBA00022692"/>
    </source>
</evidence>
<dbReference type="GO" id="GO:0015173">
    <property type="term" value="F:aromatic amino acid transmembrane transporter activity"/>
    <property type="evidence" value="ECO:0007669"/>
    <property type="project" value="InterPro"/>
</dbReference>
<keyword evidence="4" id="KW-0997">Cell inner membrane</keyword>
<accession>A0A0M0HPJ3</accession>
<dbReference type="PRINTS" id="PR00166">
    <property type="entry name" value="AROAAPRMEASE"/>
</dbReference>
<reference evidence="11" key="1">
    <citation type="submission" date="2015-08" db="EMBL/GenBank/DDBJ databases">
        <title>Vibrio galatheae sp. nov., a novel member of the Vibrionaceae family isolated from the Solomon Islands.</title>
        <authorList>
            <person name="Giubergia S."/>
            <person name="Machado H."/>
            <person name="Mateiu R.V."/>
            <person name="Gram L."/>
        </authorList>
    </citation>
    <scope>NUCLEOTIDE SEQUENCE [LARGE SCALE GENOMIC DNA]</scope>
    <source>
        <strain evidence="11">DSM 19584</strain>
    </source>
</reference>
<dbReference type="PANTHER" id="PTHR46997:SF2">
    <property type="entry name" value="TYROSINE-SPECIFIC TRANSPORT SYSTEM"/>
    <property type="match status" value="1"/>
</dbReference>
<evidence type="ECO:0000256" key="1">
    <source>
        <dbReference type="ARBA" id="ARBA00004429"/>
    </source>
</evidence>
<evidence type="ECO:0000256" key="8">
    <source>
        <dbReference type="ARBA" id="ARBA00023136"/>
    </source>
</evidence>
<sequence length="384" mass="41302">MNTKLLGSSLIISGTALGAGMLAIPMVLAQFGLWYGALLMIFICFGTTYAALLLLEATIKSGGGLGLNSIARKTLGKGGQLVSNALLYALLICLLMAYILGAADLVNQLAQKFGVDLTNYQSQIGFTLLSGILIAAGTGVIDKLNRALFFIMIASLSATLLFLLPDFSSNNLARVINDDHFALIKTSAVLFTSFGFMVVIPSLVSYNKEATDKQLRNMVIVGSLIPLACYLCWLFAVVGNLNPEQLVALKGISDLIAAFEHHSSWFASLLSVFTGLALLTSFFGVAMSLYNQNRDMFNQNRLVTYVITFILPLIGALFAADKFLSVLAYAGIILVLLAIFVPLAMVYKLRLAGTESERYTTEGGTMMLLFSLLFGGFLLASQVI</sequence>
<proteinExistence type="predicted"/>
<keyword evidence="2" id="KW-0813">Transport</keyword>